<reference evidence="10 11" key="1">
    <citation type="submission" date="2020-08" db="EMBL/GenBank/DDBJ databases">
        <title>Sequencing the genomes of 1000 actinobacteria strains.</title>
        <authorList>
            <person name="Klenk H.-P."/>
        </authorList>
    </citation>
    <scope>NUCLEOTIDE SEQUENCE [LARGE SCALE GENOMIC DNA]</scope>
    <source>
        <strain evidence="10 11">DSM 20146</strain>
    </source>
</reference>
<dbReference type="InterPro" id="IPR004167">
    <property type="entry name" value="PSBD"/>
</dbReference>
<evidence type="ECO:0000256" key="1">
    <source>
        <dbReference type="ARBA" id="ARBA00001938"/>
    </source>
</evidence>
<dbReference type="SUPFAM" id="SSF47005">
    <property type="entry name" value="Peripheral subunit-binding domain of 2-oxo acid dehydrogenase complex"/>
    <property type="match status" value="1"/>
</dbReference>
<dbReference type="PROSITE" id="PS51826">
    <property type="entry name" value="PSBD"/>
    <property type="match status" value="1"/>
</dbReference>
<dbReference type="SUPFAM" id="SSF51230">
    <property type="entry name" value="Single hybrid motif"/>
    <property type="match status" value="1"/>
</dbReference>
<dbReference type="PANTHER" id="PTHR43178:SF5">
    <property type="entry name" value="LIPOAMIDE ACYLTRANSFERASE COMPONENT OF BRANCHED-CHAIN ALPHA-KETO ACID DEHYDROGENASE COMPLEX, MITOCHONDRIAL"/>
    <property type="match status" value="1"/>
</dbReference>
<dbReference type="PROSITE" id="PS50968">
    <property type="entry name" value="BIOTINYL_LIPOYL"/>
    <property type="match status" value="1"/>
</dbReference>
<comment type="similarity">
    <text evidence="2 6">Belongs to the 2-oxoacid dehydrogenase family.</text>
</comment>
<dbReference type="EC" id="2.3.1.-" evidence="6"/>
<keyword evidence="11" id="KW-1185">Reference proteome</keyword>
<protein>
    <recommendedName>
        <fullName evidence="6">Dihydrolipoamide acetyltransferase component of pyruvate dehydrogenase complex</fullName>
        <ecNumber evidence="6">2.3.1.-</ecNumber>
    </recommendedName>
</protein>
<evidence type="ECO:0000313" key="11">
    <source>
        <dbReference type="Proteomes" id="UP000538196"/>
    </source>
</evidence>
<keyword evidence="5 6" id="KW-0012">Acyltransferase</keyword>
<dbReference type="PANTHER" id="PTHR43178">
    <property type="entry name" value="DIHYDROLIPOAMIDE ACETYLTRANSFERASE COMPONENT OF PYRUVATE DEHYDROGENASE COMPLEX"/>
    <property type="match status" value="1"/>
</dbReference>
<dbReference type="GO" id="GO:0031405">
    <property type="term" value="F:lipoic acid binding"/>
    <property type="evidence" value="ECO:0007669"/>
    <property type="project" value="TreeGrafter"/>
</dbReference>
<dbReference type="Gene3D" id="3.30.559.10">
    <property type="entry name" value="Chloramphenicol acetyltransferase-like domain"/>
    <property type="match status" value="1"/>
</dbReference>
<evidence type="ECO:0000259" key="9">
    <source>
        <dbReference type="PROSITE" id="PS51826"/>
    </source>
</evidence>
<evidence type="ECO:0000313" key="10">
    <source>
        <dbReference type="EMBL" id="MBB2965927.1"/>
    </source>
</evidence>
<dbReference type="InterPro" id="IPR000089">
    <property type="entry name" value="Biotin_lipoyl"/>
</dbReference>
<dbReference type="CDD" id="cd06849">
    <property type="entry name" value="lipoyl_domain"/>
    <property type="match status" value="1"/>
</dbReference>
<name>A0A7W4UTS6_LEIAQ</name>
<accession>A0A7W4UTS6</accession>
<keyword evidence="3 6" id="KW-0808">Transferase</keyword>
<evidence type="ECO:0000256" key="3">
    <source>
        <dbReference type="ARBA" id="ARBA00022679"/>
    </source>
</evidence>
<evidence type="ECO:0000259" key="8">
    <source>
        <dbReference type="PROSITE" id="PS50968"/>
    </source>
</evidence>
<dbReference type="Gene3D" id="2.40.50.100">
    <property type="match status" value="1"/>
</dbReference>
<evidence type="ECO:0000256" key="2">
    <source>
        <dbReference type="ARBA" id="ARBA00007317"/>
    </source>
</evidence>
<gene>
    <name evidence="10" type="ORF">FHX33_000659</name>
</gene>
<dbReference type="Pfam" id="PF00198">
    <property type="entry name" value="2-oxoacid_dh"/>
    <property type="match status" value="1"/>
</dbReference>
<organism evidence="10 11">
    <name type="scientific">Leifsonia aquatica</name>
    <name type="common">Corynebacterium aquaticum</name>
    <dbReference type="NCBI Taxonomy" id="144185"/>
    <lineage>
        <taxon>Bacteria</taxon>
        <taxon>Bacillati</taxon>
        <taxon>Actinomycetota</taxon>
        <taxon>Actinomycetes</taxon>
        <taxon>Micrococcales</taxon>
        <taxon>Microbacteriaceae</taxon>
        <taxon>Leifsonia</taxon>
    </lineage>
</organism>
<dbReference type="Pfam" id="PF00364">
    <property type="entry name" value="Biotin_lipoyl"/>
    <property type="match status" value="1"/>
</dbReference>
<evidence type="ECO:0000256" key="4">
    <source>
        <dbReference type="ARBA" id="ARBA00022823"/>
    </source>
</evidence>
<dbReference type="EMBL" id="JACHVP010000001">
    <property type="protein sequence ID" value="MBB2965927.1"/>
    <property type="molecule type" value="Genomic_DNA"/>
</dbReference>
<keyword evidence="4 6" id="KW-0450">Lipoyl</keyword>
<comment type="cofactor">
    <cofactor evidence="1 6">
        <name>(R)-lipoate</name>
        <dbReference type="ChEBI" id="CHEBI:83088"/>
    </cofactor>
</comment>
<dbReference type="AlphaFoldDB" id="A0A7W4UTS6"/>
<dbReference type="Pfam" id="PF02817">
    <property type="entry name" value="E3_binding"/>
    <property type="match status" value="1"/>
</dbReference>
<evidence type="ECO:0000256" key="5">
    <source>
        <dbReference type="ARBA" id="ARBA00023315"/>
    </source>
</evidence>
<dbReference type="SUPFAM" id="SSF52777">
    <property type="entry name" value="CoA-dependent acyltransferases"/>
    <property type="match status" value="1"/>
</dbReference>
<sequence length="448" mass="46043">MAVKDFALPDLGEGLTESELVSWKVAVGDSVHLNQIIAEVETAKALVELPAPYDGRVSRLYVEPGVTVAVGEPLVAFEVAGAEPEPAGAPDGADDRADAPEPTLVGYGARPDATTRPARRARPGLAPVEQAREAAPAAAQAATATALAERPRATPPVRKLARERGIDLSAVTGTGARGLITRQDLDAVATGGPATAGGSHRLPVSATSTAAVDTGRGDVRIPIRGVRKATAEAMVRSAFSAPQATVFLTVDVSATSALVERLRARTADGEARPGLLTVVAKALCLAIRRTPEVNARWDDDAQEIVQSGAVHLGIAAATPRGLLVPVVRDADLLPLADLAGAIRTLAETARSGRTAPADLSGSTITITNVGVFGVDAGTPIVTPGEAAILALGAVRRQPWEHDGGIALRDVLTLALSFDHRIVDGQQASVLLADLGRILSDPASVLAFV</sequence>
<dbReference type="GO" id="GO:0016407">
    <property type="term" value="F:acetyltransferase activity"/>
    <property type="evidence" value="ECO:0007669"/>
    <property type="project" value="TreeGrafter"/>
</dbReference>
<proteinExistence type="inferred from homology"/>
<keyword evidence="10" id="KW-0670">Pyruvate</keyword>
<dbReference type="Gene3D" id="4.10.320.10">
    <property type="entry name" value="E3-binding domain"/>
    <property type="match status" value="1"/>
</dbReference>
<dbReference type="InterPro" id="IPR050743">
    <property type="entry name" value="2-oxoacid_DH_E2_comp"/>
</dbReference>
<dbReference type="GO" id="GO:0005737">
    <property type="term" value="C:cytoplasm"/>
    <property type="evidence" value="ECO:0007669"/>
    <property type="project" value="TreeGrafter"/>
</dbReference>
<dbReference type="InterPro" id="IPR001078">
    <property type="entry name" value="2-oxoacid_DH_actylTfrase"/>
</dbReference>
<dbReference type="Proteomes" id="UP000538196">
    <property type="component" value="Unassembled WGS sequence"/>
</dbReference>
<dbReference type="RefSeq" id="WP_183428157.1">
    <property type="nucleotide sequence ID" value="NZ_JACHVP010000001.1"/>
</dbReference>
<evidence type="ECO:0000256" key="7">
    <source>
        <dbReference type="SAM" id="MobiDB-lite"/>
    </source>
</evidence>
<dbReference type="InterPro" id="IPR036625">
    <property type="entry name" value="E3-bd_dom_sf"/>
</dbReference>
<comment type="caution">
    <text evidence="10">The sequence shown here is derived from an EMBL/GenBank/DDBJ whole genome shotgun (WGS) entry which is preliminary data.</text>
</comment>
<feature type="region of interest" description="Disordered" evidence="7">
    <location>
        <begin position="83"/>
        <end position="158"/>
    </location>
</feature>
<evidence type="ECO:0000256" key="6">
    <source>
        <dbReference type="RuleBase" id="RU003423"/>
    </source>
</evidence>
<feature type="domain" description="Peripheral subunit-binding (PSBD)" evidence="9">
    <location>
        <begin position="152"/>
        <end position="189"/>
    </location>
</feature>
<feature type="domain" description="Lipoyl-binding" evidence="8">
    <location>
        <begin position="3"/>
        <end position="78"/>
    </location>
</feature>
<dbReference type="InterPro" id="IPR011053">
    <property type="entry name" value="Single_hybrid_motif"/>
</dbReference>
<dbReference type="InterPro" id="IPR023213">
    <property type="entry name" value="CAT-like_dom_sf"/>
</dbReference>
<feature type="compositionally biased region" description="Low complexity" evidence="7">
    <location>
        <begin position="123"/>
        <end position="148"/>
    </location>
</feature>